<proteinExistence type="predicted"/>
<gene>
    <name evidence="1" type="ORF">EUX98_g9340</name>
</gene>
<accession>A0A4S4LVS5</accession>
<keyword evidence="2" id="KW-1185">Reference proteome</keyword>
<dbReference type="EMBL" id="SGPM01000753">
    <property type="protein sequence ID" value="THH16197.1"/>
    <property type="molecule type" value="Genomic_DNA"/>
</dbReference>
<protein>
    <submittedName>
        <fullName evidence="1">Uncharacterized protein</fullName>
    </submittedName>
</protein>
<dbReference type="AlphaFoldDB" id="A0A4S4LVS5"/>
<name>A0A4S4LVS5_9APHY</name>
<evidence type="ECO:0000313" key="1">
    <source>
        <dbReference type="EMBL" id="THH16197.1"/>
    </source>
</evidence>
<reference evidence="1 2" key="1">
    <citation type="submission" date="2019-02" db="EMBL/GenBank/DDBJ databases">
        <title>Genome sequencing of the rare red list fungi Antrodiella citrinella (Flaviporus citrinellus).</title>
        <authorList>
            <person name="Buettner E."/>
            <person name="Kellner H."/>
        </authorList>
    </citation>
    <scope>NUCLEOTIDE SEQUENCE [LARGE SCALE GENOMIC DNA]</scope>
    <source>
        <strain evidence="1 2">DSM 108506</strain>
    </source>
</reference>
<sequence length="164" mass="18283">MINILYHACDIPDAVLSILAAIDGDPTVMWLYLRSATPIMAEDDTANLADVASIVAILHELAVNNATRNVVHVVLITDCFLNTREEERDAFVSQIAHIVSNEFSCVEAVGWRSRNTGAMIRGVDDWTIEDGTGADDQQHYFDHDVDEHFDYTDLESDDSRNESV</sequence>
<dbReference type="Proteomes" id="UP000308730">
    <property type="component" value="Unassembled WGS sequence"/>
</dbReference>
<evidence type="ECO:0000313" key="2">
    <source>
        <dbReference type="Proteomes" id="UP000308730"/>
    </source>
</evidence>
<organism evidence="1 2">
    <name type="scientific">Antrodiella citrinella</name>
    <dbReference type="NCBI Taxonomy" id="2447956"/>
    <lineage>
        <taxon>Eukaryota</taxon>
        <taxon>Fungi</taxon>
        <taxon>Dikarya</taxon>
        <taxon>Basidiomycota</taxon>
        <taxon>Agaricomycotina</taxon>
        <taxon>Agaricomycetes</taxon>
        <taxon>Polyporales</taxon>
        <taxon>Steccherinaceae</taxon>
        <taxon>Antrodiella</taxon>
    </lineage>
</organism>
<comment type="caution">
    <text evidence="1">The sequence shown here is derived from an EMBL/GenBank/DDBJ whole genome shotgun (WGS) entry which is preliminary data.</text>
</comment>